<dbReference type="PROSITE" id="PS51186">
    <property type="entry name" value="GNAT"/>
    <property type="match status" value="1"/>
</dbReference>
<keyword evidence="1 4" id="KW-0808">Transferase</keyword>
<evidence type="ECO:0000256" key="2">
    <source>
        <dbReference type="ARBA" id="ARBA00023315"/>
    </source>
</evidence>
<evidence type="ECO:0000256" key="1">
    <source>
        <dbReference type="ARBA" id="ARBA00022679"/>
    </source>
</evidence>
<dbReference type="AlphaFoldDB" id="A0A1I6D8V8"/>
<evidence type="ECO:0000313" key="5">
    <source>
        <dbReference type="Proteomes" id="UP000199302"/>
    </source>
</evidence>
<dbReference type="GO" id="GO:0016747">
    <property type="term" value="F:acyltransferase activity, transferring groups other than amino-acyl groups"/>
    <property type="evidence" value="ECO:0007669"/>
    <property type="project" value="InterPro"/>
</dbReference>
<dbReference type="CDD" id="cd04301">
    <property type="entry name" value="NAT_SF"/>
    <property type="match status" value="1"/>
</dbReference>
<dbReference type="InterPro" id="IPR050680">
    <property type="entry name" value="YpeA/RimI_acetyltransf"/>
</dbReference>
<dbReference type="EMBL" id="FOYI01000002">
    <property type="protein sequence ID" value="SFR01801.1"/>
    <property type="molecule type" value="Genomic_DNA"/>
</dbReference>
<dbReference type="OrthoDB" id="7301318at2"/>
<dbReference type="Pfam" id="PF00583">
    <property type="entry name" value="Acetyltransf_1"/>
    <property type="match status" value="1"/>
</dbReference>
<dbReference type="Gene3D" id="3.40.630.30">
    <property type="match status" value="1"/>
</dbReference>
<dbReference type="SUPFAM" id="SSF55729">
    <property type="entry name" value="Acyl-CoA N-acyltransferases (Nat)"/>
    <property type="match status" value="1"/>
</dbReference>
<keyword evidence="5" id="KW-1185">Reference proteome</keyword>
<keyword evidence="2" id="KW-0012">Acyltransferase</keyword>
<sequence>MTDGAQPWLEAMEATWPPARTETHAPITLRDGQGGGKRVSAASVAGAGALAPEALRAAEDHMRARAQAPLFMITPNQRALDAQLEAEGYGIVDPVHLYGAPVAALAGLDPGAHPITDAEAPLAIMSEIWAEDGVGASRRAVMARTGGPRSHLLTRHGDRAAGVGFIAAHGEIAMIHALYVRPIFRRKGQARALLRHAALWARERGAARIGLAVTRANGPANALYRALGMETVGGYHYRLRDAARDAA</sequence>
<dbReference type="InterPro" id="IPR000182">
    <property type="entry name" value="GNAT_dom"/>
</dbReference>
<reference evidence="4 5" key="1">
    <citation type="submission" date="2016-10" db="EMBL/GenBank/DDBJ databases">
        <authorList>
            <person name="de Groot N.N."/>
        </authorList>
    </citation>
    <scope>NUCLEOTIDE SEQUENCE [LARGE SCALE GENOMIC DNA]</scope>
    <source>
        <strain evidence="5">KMM 9023,NRIC 0796,JCM 17311,KCTC 23692</strain>
    </source>
</reference>
<dbReference type="Proteomes" id="UP000199302">
    <property type="component" value="Unassembled WGS sequence"/>
</dbReference>
<evidence type="ECO:0000259" key="3">
    <source>
        <dbReference type="PROSITE" id="PS51186"/>
    </source>
</evidence>
<dbReference type="InterPro" id="IPR016181">
    <property type="entry name" value="Acyl_CoA_acyltransferase"/>
</dbReference>
<name>A0A1I6D8V8_9RHOB</name>
<gene>
    <name evidence="4" type="ORF">SAMN04515673_102422</name>
</gene>
<organism evidence="4 5">
    <name type="scientific">Poseidonocella sedimentorum</name>
    <dbReference type="NCBI Taxonomy" id="871652"/>
    <lineage>
        <taxon>Bacteria</taxon>
        <taxon>Pseudomonadati</taxon>
        <taxon>Pseudomonadota</taxon>
        <taxon>Alphaproteobacteria</taxon>
        <taxon>Rhodobacterales</taxon>
        <taxon>Roseobacteraceae</taxon>
        <taxon>Poseidonocella</taxon>
    </lineage>
</organism>
<dbReference type="RefSeq" id="WP_092077259.1">
    <property type="nucleotide sequence ID" value="NZ_FOYI01000002.1"/>
</dbReference>
<proteinExistence type="predicted"/>
<protein>
    <submittedName>
        <fullName evidence="4">Acetyltransferase (GNAT) family protein</fullName>
    </submittedName>
</protein>
<accession>A0A1I6D8V8</accession>
<dbReference type="STRING" id="871652.SAMN04515673_102422"/>
<feature type="domain" description="N-acetyltransferase" evidence="3">
    <location>
        <begin position="103"/>
        <end position="247"/>
    </location>
</feature>
<dbReference type="PANTHER" id="PTHR43420">
    <property type="entry name" value="ACETYLTRANSFERASE"/>
    <property type="match status" value="1"/>
</dbReference>
<evidence type="ECO:0000313" key="4">
    <source>
        <dbReference type="EMBL" id="SFR01801.1"/>
    </source>
</evidence>